<dbReference type="InterPro" id="IPR036388">
    <property type="entry name" value="WH-like_DNA-bd_sf"/>
</dbReference>
<organism evidence="2 3">
    <name type="scientific">Kordiimonas lacus</name>
    <dbReference type="NCBI Taxonomy" id="637679"/>
    <lineage>
        <taxon>Bacteria</taxon>
        <taxon>Pseudomonadati</taxon>
        <taxon>Pseudomonadota</taxon>
        <taxon>Alphaproteobacteria</taxon>
        <taxon>Kordiimonadales</taxon>
        <taxon>Kordiimonadaceae</taxon>
        <taxon>Kordiimonas</taxon>
    </lineage>
</organism>
<dbReference type="Pfam" id="PF01047">
    <property type="entry name" value="MarR"/>
    <property type="match status" value="1"/>
</dbReference>
<keyword evidence="3" id="KW-1185">Reference proteome</keyword>
<name>A0A1G7B0S4_9PROT</name>
<dbReference type="PANTHER" id="PTHR33164:SF43">
    <property type="entry name" value="HTH-TYPE TRANSCRIPTIONAL REPRESSOR YETL"/>
    <property type="match status" value="1"/>
</dbReference>
<keyword evidence="2" id="KW-0238">DNA-binding</keyword>
<dbReference type="Proteomes" id="UP000183685">
    <property type="component" value="Unassembled WGS sequence"/>
</dbReference>
<protein>
    <submittedName>
        <fullName evidence="2">DNA-binding transcriptional regulator, MarR family</fullName>
    </submittedName>
</protein>
<evidence type="ECO:0000313" key="2">
    <source>
        <dbReference type="EMBL" id="SDE19846.1"/>
    </source>
</evidence>
<dbReference type="InterPro" id="IPR039422">
    <property type="entry name" value="MarR/SlyA-like"/>
</dbReference>
<evidence type="ECO:0000259" key="1">
    <source>
        <dbReference type="PROSITE" id="PS50995"/>
    </source>
</evidence>
<reference evidence="2 3" key="1">
    <citation type="submission" date="2016-10" db="EMBL/GenBank/DDBJ databases">
        <authorList>
            <person name="de Groot N.N."/>
        </authorList>
    </citation>
    <scope>NUCLEOTIDE SEQUENCE [LARGE SCALE GENOMIC DNA]</scope>
    <source>
        <strain evidence="2 3">CGMCC 1.9109</strain>
    </source>
</reference>
<dbReference type="AlphaFoldDB" id="A0A1G7B0S4"/>
<dbReference type="PANTHER" id="PTHR33164">
    <property type="entry name" value="TRANSCRIPTIONAL REGULATOR, MARR FAMILY"/>
    <property type="match status" value="1"/>
</dbReference>
<dbReference type="InterPro" id="IPR000835">
    <property type="entry name" value="HTH_MarR-typ"/>
</dbReference>
<dbReference type="GO" id="GO:0003700">
    <property type="term" value="F:DNA-binding transcription factor activity"/>
    <property type="evidence" value="ECO:0007669"/>
    <property type="project" value="InterPro"/>
</dbReference>
<sequence>MSNDDRLFVFHLLQQASGTLFRAADRVMRDREGITTAHQVVLFSLYRRDDVPASVLAAQLNMGKSRLTGLVDTLVDKGMVRRARSKEDGRSQLLSATDHGRAVIDRTKAGVNEMNEDLLAPFSEEERRVISAFLKHVRDQGDEIVTRRSAPPKA</sequence>
<dbReference type="RefSeq" id="WP_068307266.1">
    <property type="nucleotide sequence ID" value="NZ_FNAK01000005.1"/>
</dbReference>
<proteinExistence type="predicted"/>
<dbReference type="GO" id="GO:0003677">
    <property type="term" value="F:DNA binding"/>
    <property type="evidence" value="ECO:0007669"/>
    <property type="project" value="UniProtKB-KW"/>
</dbReference>
<dbReference type="EMBL" id="FNAK01000005">
    <property type="protein sequence ID" value="SDE19846.1"/>
    <property type="molecule type" value="Genomic_DNA"/>
</dbReference>
<dbReference type="OrthoDB" id="582199at2"/>
<accession>A0A1G7B0S4</accession>
<dbReference type="PRINTS" id="PR00598">
    <property type="entry name" value="HTHMARR"/>
</dbReference>
<dbReference type="InterPro" id="IPR036390">
    <property type="entry name" value="WH_DNA-bd_sf"/>
</dbReference>
<dbReference type="SUPFAM" id="SSF46785">
    <property type="entry name" value="Winged helix' DNA-binding domain"/>
    <property type="match status" value="1"/>
</dbReference>
<feature type="domain" description="HTH marR-type" evidence="1">
    <location>
        <begin position="6"/>
        <end position="139"/>
    </location>
</feature>
<dbReference type="PROSITE" id="PS50995">
    <property type="entry name" value="HTH_MARR_2"/>
    <property type="match status" value="1"/>
</dbReference>
<dbReference type="STRING" id="637679.GCA_001550055_03438"/>
<evidence type="ECO:0000313" key="3">
    <source>
        <dbReference type="Proteomes" id="UP000183685"/>
    </source>
</evidence>
<gene>
    <name evidence="2" type="ORF">SAMN04488071_2273</name>
</gene>
<dbReference type="Gene3D" id="1.10.10.10">
    <property type="entry name" value="Winged helix-like DNA-binding domain superfamily/Winged helix DNA-binding domain"/>
    <property type="match status" value="1"/>
</dbReference>
<dbReference type="GO" id="GO:0006950">
    <property type="term" value="P:response to stress"/>
    <property type="evidence" value="ECO:0007669"/>
    <property type="project" value="TreeGrafter"/>
</dbReference>
<dbReference type="SMART" id="SM00347">
    <property type="entry name" value="HTH_MARR"/>
    <property type="match status" value="1"/>
</dbReference>